<feature type="transmembrane region" description="Helical" evidence="7">
    <location>
        <begin position="28"/>
        <end position="47"/>
    </location>
</feature>
<evidence type="ECO:0000313" key="8">
    <source>
        <dbReference type="EMBL" id="MDI3235608.1"/>
    </source>
</evidence>
<dbReference type="RefSeq" id="WP_261974144.1">
    <property type="nucleotide sequence ID" value="NZ_JASBQV010000018.1"/>
</dbReference>
<dbReference type="PANTHER" id="PTHR33884">
    <property type="entry name" value="UPF0410 PROTEIN YMGE"/>
    <property type="match status" value="1"/>
</dbReference>
<dbReference type="Proteomes" id="UP001243286">
    <property type="component" value="Unassembled WGS sequence"/>
</dbReference>
<keyword evidence="6 7" id="KW-0472">Membrane</keyword>
<dbReference type="EMBL" id="JASBQV010000018">
    <property type="protein sequence ID" value="MDI3235608.1"/>
    <property type="molecule type" value="Genomic_DNA"/>
</dbReference>
<reference evidence="8 9" key="1">
    <citation type="submission" date="2023-04" db="EMBL/GenBank/DDBJ databases">
        <title>Antarctic isolates genomes.</title>
        <authorList>
            <person name="Dimov S.G."/>
        </authorList>
    </citation>
    <scope>NUCLEOTIDE SEQUENCE [LARGE SCALE GENOMIC DNA]</scope>
    <source>
        <strain evidence="8 9">AL19</strain>
    </source>
</reference>
<keyword evidence="4 7" id="KW-0812">Transmembrane</keyword>
<keyword evidence="3" id="KW-1003">Cell membrane</keyword>
<comment type="caution">
    <text evidence="8">The sequence shown here is derived from an EMBL/GenBank/DDBJ whole genome shotgun (WGS) entry which is preliminary data.</text>
</comment>
<evidence type="ECO:0000256" key="5">
    <source>
        <dbReference type="ARBA" id="ARBA00022989"/>
    </source>
</evidence>
<proteinExistence type="inferred from homology"/>
<evidence type="ECO:0000256" key="3">
    <source>
        <dbReference type="ARBA" id="ARBA00022475"/>
    </source>
</evidence>
<comment type="subcellular location">
    <subcellularLocation>
        <location evidence="1">Cell membrane</location>
        <topology evidence="1">Multi-pass membrane protein</topology>
    </subcellularLocation>
</comment>
<feature type="non-terminal residue" evidence="8">
    <location>
        <position position="48"/>
    </location>
</feature>
<evidence type="ECO:0000256" key="1">
    <source>
        <dbReference type="ARBA" id="ARBA00004651"/>
    </source>
</evidence>
<evidence type="ECO:0000256" key="6">
    <source>
        <dbReference type="ARBA" id="ARBA00023136"/>
    </source>
</evidence>
<keyword evidence="5 7" id="KW-1133">Transmembrane helix</keyword>
<accession>A0ABT6R486</accession>
<dbReference type="InterPro" id="IPR007341">
    <property type="entry name" value="Transgly_assoc"/>
</dbReference>
<protein>
    <submittedName>
        <fullName evidence="8">GlsB/YeaQ/YmgE family stress response membrane protein</fullName>
    </submittedName>
</protein>
<evidence type="ECO:0000256" key="4">
    <source>
        <dbReference type="ARBA" id="ARBA00022692"/>
    </source>
</evidence>
<organism evidence="8 9">
    <name type="scientific">Exiguobacterium antarcticum</name>
    <dbReference type="NCBI Taxonomy" id="132920"/>
    <lineage>
        <taxon>Bacteria</taxon>
        <taxon>Bacillati</taxon>
        <taxon>Bacillota</taxon>
        <taxon>Bacilli</taxon>
        <taxon>Bacillales</taxon>
        <taxon>Bacillales Family XII. Incertae Sedis</taxon>
        <taxon>Exiguobacterium</taxon>
    </lineage>
</organism>
<evidence type="ECO:0000313" key="9">
    <source>
        <dbReference type="Proteomes" id="UP001243286"/>
    </source>
</evidence>
<name>A0ABT6R486_9BACL</name>
<evidence type="ECO:0000256" key="7">
    <source>
        <dbReference type="SAM" id="Phobius"/>
    </source>
</evidence>
<dbReference type="PANTHER" id="PTHR33884:SF3">
    <property type="entry name" value="UPF0410 PROTEIN YMGE"/>
    <property type="match status" value="1"/>
</dbReference>
<keyword evidence="9" id="KW-1185">Reference proteome</keyword>
<evidence type="ECO:0000256" key="2">
    <source>
        <dbReference type="ARBA" id="ARBA00011006"/>
    </source>
</evidence>
<gene>
    <name evidence="8" type="ORF">QK289_11380</name>
</gene>
<comment type="similarity">
    <text evidence="2">Belongs to the UPF0410 family.</text>
</comment>
<sequence length="48" mass="4771">MGFLWALIVGGLIGWVASLIIGKDVPGGIIGNIVAGFVGAMIGQAIFG</sequence>